<evidence type="ECO:0000313" key="3">
    <source>
        <dbReference type="Ensembl" id="ENSCMMP00000028470.1"/>
    </source>
</evidence>
<dbReference type="AlphaFoldDB" id="A0A8C3D3Z0"/>
<dbReference type="InterPro" id="IPR008197">
    <property type="entry name" value="WAP_dom"/>
</dbReference>
<reference evidence="3" key="2">
    <citation type="submission" date="2025-09" db="UniProtKB">
        <authorList>
            <consortium name="Ensembl"/>
        </authorList>
    </citation>
    <scope>IDENTIFICATION</scope>
</reference>
<dbReference type="Gene3D" id="4.10.75.10">
    <property type="entry name" value="Elafin-like"/>
    <property type="match status" value="1"/>
</dbReference>
<evidence type="ECO:0000259" key="2">
    <source>
        <dbReference type="PROSITE" id="PS51390"/>
    </source>
</evidence>
<dbReference type="InterPro" id="IPR036645">
    <property type="entry name" value="Elafin-like_sf"/>
</dbReference>
<feature type="signal peptide" evidence="1">
    <location>
        <begin position="1"/>
        <end position="17"/>
    </location>
</feature>
<reference evidence="3" key="1">
    <citation type="submission" date="2025-08" db="UniProtKB">
        <authorList>
            <consortium name="Ensembl"/>
        </authorList>
    </citation>
    <scope>IDENTIFICATION</scope>
</reference>
<dbReference type="SMART" id="SM00217">
    <property type="entry name" value="WAP"/>
    <property type="match status" value="1"/>
</dbReference>
<dbReference type="PROSITE" id="PS51390">
    <property type="entry name" value="WAP"/>
    <property type="match status" value="1"/>
</dbReference>
<name>A0A8C3D3Z0_CAIMO</name>
<dbReference type="Pfam" id="PF00095">
    <property type="entry name" value="WAP"/>
    <property type="match status" value="1"/>
</dbReference>
<dbReference type="GO" id="GO:0005576">
    <property type="term" value="C:extracellular region"/>
    <property type="evidence" value="ECO:0007669"/>
    <property type="project" value="InterPro"/>
</dbReference>
<keyword evidence="1" id="KW-0732">Signal</keyword>
<evidence type="ECO:0000256" key="1">
    <source>
        <dbReference type="SAM" id="SignalP"/>
    </source>
</evidence>
<accession>A0A8C3D3Z0</accession>
<dbReference type="Proteomes" id="UP000694556">
    <property type="component" value="Unassembled WGS sequence"/>
</dbReference>
<organism evidence="3 4">
    <name type="scientific">Cairina moschata</name>
    <name type="common">Muscovy duck</name>
    <dbReference type="NCBI Taxonomy" id="8855"/>
    <lineage>
        <taxon>Eukaryota</taxon>
        <taxon>Metazoa</taxon>
        <taxon>Chordata</taxon>
        <taxon>Craniata</taxon>
        <taxon>Vertebrata</taxon>
        <taxon>Euteleostomi</taxon>
        <taxon>Archelosauria</taxon>
        <taxon>Archosauria</taxon>
        <taxon>Dinosauria</taxon>
        <taxon>Saurischia</taxon>
        <taxon>Theropoda</taxon>
        <taxon>Coelurosauria</taxon>
        <taxon>Aves</taxon>
        <taxon>Neognathae</taxon>
        <taxon>Galloanserae</taxon>
        <taxon>Anseriformes</taxon>
        <taxon>Anatidae</taxon>
        <taxon>Anatinae</taxon>
        <taxon>Cairina</taxon>
    </lineage>
</organism>
<evidence type="ECO:0000313" key="4">
    <source>
        <dbReference type="Proteomes" id="UP000694556"/>
    </source>
</evidence>
<dbReference type="Ensembl" id="ENSCMMT00000031047.1">
    <property type="protein sequence ID" value="ENSCMMP00000028470.1"/>
    <property type="gene ID" value="ENSCMMG00000017327.1"/>
</dbReference>
<dbReference type="SUPFAM" id="SSF57256">
    <property type="entry name" value="Elafin-like"/>
    <property type="match status" value="1"/>
</dbReference>
<sequence length="191" mass="20390">MGHRGVMLLLFLVLPSGDPPGLQPPHLVGTAWSCPRIRITCAIPNPPNKCDSSWQCPRHQKCCQGACGRRCLSRPPGIPTSHGTVLSEPPAVAVALGREVATAFRAGGGSGALSQPLSLSLPFRSVRARGELLSWELLKGTCRPPREGYRALPFPCHRCHPAGQEEMEKAARGGCLRVPQSGFFLLWGAAG</sequence>
<feature type="chain" id="PRO_5034121234" description="WAP domain-containing protein" evidence="1">
    <location>
        <begin position="18"/>
        <end position="191"/>
    </location>
</feature>
<dbReference type="GO" id="GO:0030414">
    <property type="term" value="F:peptidase inhibitor activity"/>
    <property type="evidence" value="ECO:0007669"/>
    <property type="project" value="InterPro"/>
</dbReference>
<feature type="domain" description="WAP" evidence="2">
    <location>
        <begin position="24"/>
        <end position="76"/>
    </location>
</feature>
<proteinExistence type="predicted"/>
<protein>
    <recommendedName>
        <fullName evidence="2">WAP domain-containing protein</fullName>
    </recommendedName>
</protein>
<keyword evidence="4" id="KW-1185">Reference proteome</keyword>